<feature type="domain" description="Phage terminase large subunit N-terminal" evidence="1">
    <location>
        <begin position="27"/>
        <end position="229"/>
    </location>
</feature>
<dbReference type="Pfam" id="PF04466">
    <property type="entry name" value="Terminase_3"/>
    <property type="match status" value="1"/>
</dbReference>
<dbReference type="EMBL" id="JAQIFT010000039">
    <property type="protein sequence ID" value="MDA3731565.1"/>
    <property type="molecule type" value="Genomic_DNA"/>
</dbReference>
<dbReference type="AlphaFoldDB" id="A0AA42DLY1"/>
<sequence>MKSLKIKVHLSEKIGKGYGTFWRFKGRYRVVKGSRGSKKSTTIAQWIIYNMMKYPLANTLVVRRVFNTHKDSTWTQLKWAANNLKVSHLWKFSKSPLEATYLPTGQKILFRGLDDPMSITSITVGIGYLCWAWFEEAYQVMDEDAFNKIDMSIRGKLPEGYFKQITLSFNPWSEKHWLKKRFFDVEDDDILAITTTYKCNEWLGEDDLKVFEKMKRDHPKRYKVEGEGEWGIAEGTVYDYTVKDFKVEELLKKKTTRAVFGLDFGYINDPSALIAAIIDEDEDNKAIYVFDEHYERGMKGPALAKMIKYKGYAKERIIADSAEGRLIDELKDYGIYRVEPCEKGPDSVLYGIQLVQQYKIYVLPSCHWTQVELDNYIWDTKDGAILNKPIDDWNHLLDALRYAVMAKDKRGFVGAISI</sequence>
<dbReference type="Gene3D" id="3.30.420.280">
    <property type="match status" value="1"/>
</dbReference>
<dbReference type="InterPro" id="IPR006437">
    <property type="entry name" value="Phage_terminase_lsu"/>
</dbReference>
<gene>
    <name evidence="3" type="ORF">PBV87_08770</name>
</gene>
<evidence type="ECO:0000313" key="3">
    <source>
        <dbReference type="EMBL" id="MDA3731565.1"/>
    </source>
</evidence>
<evidence type="ECO:0000259" key="2">
    <source>
        <dbReference type="Pfam" id="PF17288"/>
    </source>
</evidence>
<feature type="domain" description="Phage terminase large subunit C-terminal" evidence="2">
    <location>
        <begin position="263"/>
        <end position="404"/>
    </location>
</feature>
<dbReference type="NCBIfam" id="TIGR01547">
    <property type="entry name" value="phage_term_2"/>
    <property type="match status" value="1"/>
</dbReference>
<dbReference type="Pfam" id="PF17288">
    <property type="entry name" value="Terminase_3C"/>
    <property type="match status" value="1"/>
</dbReference>
<dbReference type="PANTHER" id="PTHR39184:SF1">
    <property type="entry name" value="PBSX PHAGE TERMINASE LARGE SUBUNIT"/>
    <property type="match status" value="1"/>
</dbReference>
<dbReference type="InterPro" id="IPR035412">
    <property type="entry name" value="Terminase_L_N"/>
</dbReference>
<accession>A0AA42DLY1</accession>
<proteinExistence type="predicted"/>
<dbReference type="Gene3D" id="3.40.50.300">
    <property type="entry name" value="P-loop containing nucleotide triphosphate hydrolases"/>
    <property type="match status" value="1"/>
</dbReference>
<dbReference type="PANTHER" id="PTHR39184">
    <property type="match status" value="1"/>
</dbReference>
<dbReference type="InterPro" id="IPR027417">
    <property type="entry name" value="P-loop_NTPase"/>
</dbReference>
<dbReference type="InterPro" id="IPR052380">
    <property type="entry name" value="Viral_DNA_packaging_terminase"/>
</dbReference>
<name>A0AA42DLY1_9FIRM</name>
<reference evidence="3" key="1">
    <citation type="journal article" date="2023" name="Int. J. Syst. Evol. Microbiol.">
        <title>&lt;i&gt;Holtiella tumoricola&lt;/i&gt; gen. nov. sp. nov., isolated from a human clinical sample.</title>
        <authorList>
            <person name="Allen-Vercoe E."/>
            <person name="Daigneault M.C."/>
            <person name="Vancuren S.J."/>
            <person name="Cochrane K."/>
            <person name="O'Neal L.L."/>
            <person name="Sankaranarayanan K."/>
            <person name="Lawson P.A."/>
        </authorList>
    </citation>
    <scope>NUCLEOTIDE SEQUENCE</scope>
    <source>
        <strain evidence="3">CC70A</strain>
    </source>
</reference>
<comment type="caution">
    <text evidence="3">The sequence shown here is derived from an EMBL/GenBank/DDBJ whole genome shotgun (WGS) entry which is preliminary data.</text>
</comment>
<dbReference type="Proteomes" id="UP001169242">
    <property type="component" value="Unassembled WGS sequence"/>
</dbReference>
<organism evidence="3 4">
    <name type="scientific">Holtiella tumoricola</name>
    <dbReference type="NCBI Taxonomy" id="3018743"/>
    <lineage>
        <taxon>Bacteria</taxon>
        <taxon>Bacillati</taxon>
        <taxon>Bacillota</taxon>
        <taxon>Clostridia</taxon>
        <taxon>Lachnospirales</taxon>
        <taxon>Cellulosilyticaceae</taxon>
        <taxon>Holtiella</taxon>
    </lineage>
</organism>
<evidence type="ECO:0000313" key="4">
    <source>
        <dbReference type="Proteomes" id="UP001169242"/>
    </source>
</evidence>
<keyword evidence="4" id="KW-1185">Reference proteome</keyword>
<dbReference type="RefSeq" id="WP_271011932.1">
    <property type="nucleotide sequence ID" value="NZ_JAQIFT010000039.1"/>
</dbReference>
<dbReference type="InterPro" id="IPR035413">
    <property type="entry name" value="Terminase_L_C"/>
</dbReference>
<evidence type="ECO:0000259" key="1">
    <source>
        <dbReference type="Pfam" id="PF04466"/>
    </source>
</evidence>
<protein>
    <submittedName>
        <fullName evidence="3">PBSX family phage terminase large subunit</fullName>
    </submittedName>
</protein>